<name>A7IWP8_PBCVN</name>
<organismHost>
    <name type="scientific">Chlorella</name>
    <dbReference type="NCBI Taxonomy" id="3071"/>
</organismHost>
<keyword evidence="2" id="KW-1185">Reference proteome</keyword>
<dbReference type="OrthoDB" id="36829at10239"/>
<evidence type="ECO:0000313" key="2">
    <source>
        <dbReference type="Proteomes" id="UP000202419"/>
    </source>
</evidence>
<dbReference type="KEGG" id="vg:5659118"/>
<dbReference type="EMBL" id="DQ491002">
    <property type="protein sequence ID" value="ABT14772.1"/>
    <property type="molecule type" value="Genomic_DNA"/>
</dbReference>
<dbReference type="RefSeq" id="YP_001497569.1">
    <property type="nucleotide sequence ID" value="NC_009898.1"/>
</dbReference>
<reference evidence="1 2" key="1">
    <citation type="journal article" date="2007" name="Virology">
        <title>Sequence and annotation of the 369-kb NY-2A and the 345-kb AR158 viruses that infect Chlorella NC64A.</title>
        <authorList>
            <person name="Fitzgerald L.A."/>
            <person name="Graves M.V."/>
            <person name="Li X."/>
            <person name="Feldblyum T."/>
            <person name="Nierman W.C."/>
            <person name="Van Etten J.L."/>
        </authorList>
    </citation>
    <scope>NUCLEOTIDE SEQUENCE [LARGE SCALE GENOMIC DNA]</scope>
    <source>
        <strain evidence="1 2">NY-2A</strain>
    </source>
</reference>
<accession>A7IWP8</accession>
<proteinExistence type="predicted"/>
<gene>
    <name evidence="1" type="primary">b373R</name>
    <name evidence="1" type="ORF">NY2A_b373R</name>
</gene>
<sequence length="94" mass="10983">MTSPCSFIPSSNFPSGVDIPRMFPLTNFLNFKMFSPNSRVRPTTTVPSFAIIRIPLHMIYILIYFYTTTLYDAEIVVEVFRSMKVQTFPRYRES</sequence>
<evidence type="ECO:0000313" key="1">
    <source>
        <dbReference type="EMBL" id="ABT14772.1"/>
    </source>
</evidence>
<organism evidence="1 2">
    <name type="scientific">Paramecium bursaria Chlorella virus NY2A</name>
    <name type="common">PBCV-NY2A</name>
    <dbReference type="NCBI Taxonomy" id="46021"/>
    <lineage>
        <taxon>Viruses</taxon>
        <taxon>Varidnaviria</taxon>
        <taxon>Bamfordvirae</taxon>
        <taxon>Nucleocytoviricota</taxon>
        <taxon>Megaviricetes</taxon>
        <taxon>Algavirales</taxon>
        <taxon>Phycodnaviridae</taxon>
        <taxon>Chlorovirus</taxon>
        <taxon>Chlorovirus americanus</taxon>
    </lineage>
</organism>
<dbReference type="GeneID" id="5659118"/>
<protein>
    <submittedName>
        <fullName evidence="1">Uncharacterized protein b373R</fullName>
    </submittedName>
</protein>
<dbReference type="Proteomes" id="UP000202419">
    <property type="component" value="Segment"/>
</dbReference>